<comment type="caution">
    <text evidence="7">The sequence shown here is derived from an EMBL/GenBank/DDBJ whole genome shotgun (WGS) entry which is preliminary data.</text>
</comment>
<name>A0AAE3CJ69_9PROT</name>
<dbReference type="AlphaFoldDB" id="A0AAE3CJ69"/>
<feature type="transmembrane region" description="Helical" evidence="6">
    <location>
        <begin position="101"/>
        <end position="122"/>
    </location>
</feature>
<proteinExistence type="predicted"/>
<evidence type="ECO:0000256" key="1">
    <source>
        <dbReference type="ARBA" id="ARBA00004651"/>
    </source>
</evidence>
<comment type="subcellular location">
    <subcellularLocation>
        <location evidence="1">Cell membrane</location>
        <topology evidence="1">Multi-pass membrane protein</topology>
    </subcellularLocation>
</comment>
<sequence>MLDFVITILIFLMLVTLLYAVWSLIGDVYAAFFSLHQEEVISSLVSDVLSVFVLIELFRTFTDYLEFHRIRLRVLAEVAIVFILRELFIGLYAHRLGPLDLLATAALLAVLVAARVAAIQFVPKRGQDGS</sequence>
<evidence type="ECO:0008006" key="9">
    <source>
        <dbReference type="Google" id="ProtNLM"/>
    </source>
</evidence>
<accession>A0AAE3CJ69</accession>
<protein>
    <recommendedName>
        <fullName evidence="9">Protein PsiE</fullName>
    </recommendedName>
</protein>
<evidence type="ECO:0000256" key="4">
    <source>
        <dbReference type="ARBA" id="ARBA00022989"/>
    </source>
</evidence>
<reference evidence="7" key="1">
    <citation type="journal article" date="2021" name="ISME J.">
        <title>Genomic evolution of the class Acidithiobacillia: deep-branching Proteobacteria living in extreme acidic conditions.</title>
        <authorList>
            <person name="Moya-Beltran A."/>
            <person name="Beard S."/>
            <person name="Rojas-Villalobos C."/>
            <person name="Issotta F."/>
            <person name="Gallardo Y."/>
            <person name="Ulloa R."/>
            <person name="Giaveno A."/>
            <person name="Degli Esposti M."/>
            <person name="Johnson D.B."/>
            <person name="Quatrini R."/>
        </authorList>
    </citation>
    <scope>NUCLEOTIDE SEQUENCE</scope>
    <source>
        <strain evidence="7">VAN18-1</strain>
    </source>
</reference>
<keyword evidence="2" id="KW-1003">Cell membrane</keyword>
<keyword evidence="4 6" id="KW-1133">Transmembrane helix</keyword>
<dbReference type="Pfam" id="PF06146">
    <property type="entry name" value="PsiE"/>
    <property type="match status" value="1"/>
</dbReference>
<dbReference type="InterPro" id="IPR020948">
    <property type="entry name" value="P_starv_induced_PsiE-like"/>
</dbReference>
<keyword evidence="5 6" id="KW-0472">Membrane</keyword>
<evidence type="ECO:0000256" key="2">
    <source>
        <dbReference type="ARBA" id="ARBA00022475"/>
    </source>
</evidence>
<organism evidence="7 8">
    <name type="scientific">Igneacidithiobacillus copahuensis</name>
    <dbReference type="NCBI Taxonomy" id="2724909"/>
    <lineage>
        <taxon>Bacteria</taxon>
        <taxon>Pseudomonadati</taxon>
        <taxon>Pseudomonadota</taxon>
        <taxon>Acidithiobacillia</taxon>
        <taxon>Acidithiobacillales</taxon>
        <taxon>Acidithiobacillaceae</taxon>
        <taxon>Igneacidithiobacillus</taxon>
    </lineage>
</organism>
<dbReference type="Proteomes" id="UP001197378">
    <property type="component" value="Unassembled WGS sequence"/>
</dbReference>
<evidence type="ECO:0000256" key="6">
    <source>
        <dbReference type="SAM" id="Phobius"/>
    </source>
</evidence>
<evidence type="ECO:0000256" key="3">
    <source>
        <dbReference type="ARBA" id="ARBA00022692"/>
    </source>
</evidence>
<evidence type="ECO:0000313" key="7">
    <source>
        <dbReference type="EMBL" id="MBU2787548.1"/>
    </source>
</evidence>
<gene>
    <name evidence="7" type="ORF">HFQ13_04895</name>
</gene>
<keyword evidence="8" id="KW-1185">Reference proteome</keyword>
<keyword evidence="3 6" id="KW-0812">Transmembrane</keyword>
<dbReference type="EMBL" id="JAAXYO010000048">
    <property type="protein sequence ID" value="MBU2787548.1"/>
    <property type="molecule type" value="Genomic_DNA"/>
</dbReference>
<feature type="transmembrane region" description="Helical" evidence="6">
    <location>
        <begin position="74"/>
        <end position="95"/>
    </location>
</feature>
<evidence type="ECO:0000313" key="8">
    <source>
        <dbReference type="Proteomes" id="UP001197378"/>
    </source>
</evidence>
<evidence type="ECO:0000256" key="5">
    <source>
        <dbReference type="ARBA" id="ARBA00023136"/>
    </source>
</evidence>
<dbReference type="GO" id="GO:0005886">
    <property type="term" value="C:plasma membrane"/>
    <property type="evidence" value="ECO:0007669"/>
    <property type="project" value="UniProtKB-SubCell"/>
</dbReference>